<dbReference type="eggNOG" id="COG1447">
    <property type="taxonomic scope" value="Bacteria"/>
</dbReference>
<evidence type="ECO:0000256" key="4">
    <source>
        <dbReference type="ARBA" id="ARBA00022683"/>
    </source>
</evidence>
<keyword evidence="4" id="KW-0598">Phosphotransferase system</keyword>
<comment type="caution">
    <text evidence="6">The sequence shown here is derived from an EMBL/GenBank/DDBJ whole genome shotgun (WGS) entry which is preliminary data.</text>
</comment>
<proteinExistence type="predicted"/>
<dbReference type="Pfam" id="PF02255">
    <property type="entry name" value="PTS_IIA"/>
    <property type="match status" value="1"/>
</dbReference>
<organism evidence="6 7">
    <name type="scientific">Coprobacillus cateniformis</name>
    <dbReference type="NCBI Taxonomy" id="100884"/>
    <lineage>
        <taxon>Bacteria</taxon>
        <taxon>Bacillati</taxon>
        <taxon>Bacillota</taxon>
        <taxon>Erysipelotrichia</taxon>
        <taxon>Erysipelotrichales</taxon>
        <taxon>Coprobacillaceae</taxon>
        <taxon>Coprobacillus</taxon>
    </lineage>
</organism>
<dbReference type="InterPro" id="IPR003188">
    <property type="entry name" value="PTS_IIA_lac/cel"/>
</dbReference>
<evidence type="ECO:0000256" key="2">
    <source>
        <dbReference type="ARBA" id="ARBA00022597"/>
    </source>
</evidence>
<dbReference type="SUPFAM" id="SSF46973">
    <property type="entry name" value="Enzyme IIa from lactose specific PTS, IIa-lac"/>
    <property type="match status" value="1"/>
</dbReference>
<protein>
    <submittedName>
        <fullName evidence="6">Uncharacterized protein</fullName>
    </submittedName>
</protein>
<keyword evidence="7" id="KW-1185">Reference proteome</keyword>
<dbReference type="EMBL" id="ADKX01000016">
    <property type="protein sequence ID" value="EFW05744.1"/>
    <property type="molecule type" value="Genomic_DNA"/>
</dbReference>
<evidence type="ECO:0000313" key="7">
    <source>
        <dbReference type="Proteomes" id="UP000003157"/>
    </source>
</evidence>
<keyword evidence="1" id="KW-0813">Transport</keyword>
<evidence type="ECO:0000256" key="5">
    <source>
        <dbReference type="PROSITE-ProRule" id="PRU00418"/>
    </source>
</evidence>
<dbReference type="OrthoDB" id="389577at2"/>
<dbReference type="AlphaFoldDB" id="E7G8C7"/>
<dbReference type="Proteomes" id="UP000003157">
    <property type="component" value="Unassembled WGS sequence"/>
</dbReference>
<evidence type="ECO:0000313" key="6">
    <source>
        <dbReference type="EMBL" id="EFW05744.1"/>
    </source>
</evidence>
<name>E7G8C7_9FIRM</name>
<dbReference type="PANTHER" id="PTHR34382:SF7">
    <property type="entry name" value="PTS SYSTEM N,N'-DIACETYLCHITOBIOSE-SPECIFIC EIIA COMPONENT"/>
    <property type="match status" value="1"/>
</dbReference>
<dbReference type="RefSeq" id="WP_008788131.1">
    <property type="nucleotide sequence ID" value="NZ_AKCB01000002.1"/>
</dbReference>
<dbReference type="GO" id="GO:0016740">
    <property type="term" value="F:transferase activity"/>
    <property type="evidence" value="ECO:0007669"/>
    <property type="project" value="UniProtKB-KW"/>
</dbReference>
<accession>E7G8C7</accession>
<sequence length="109" mass="12709">MDESVKKCFLMISIVGEAKASYMKSIKEARHNDFEKAKELICQGDDMFSQIYSIQNQLTQEEVNGILNDYHLLLIHAQDQVMSVEQVKVFAQEMNVCYQRIFDLEKKIL</sequence>
<gene>
    <name evidence="6" type="ORF">HMPREF9488_01015</name>
</gene>
<dbReference type="PANTHER" id="PTHR34382">
    <property type="entry name" value="PTS SYSTEM N,N'-DIACETYLCHITOBIOSE-SPECIFIC EIIA COMPONENT"/>
    <property type="match status" value="1"/>
</dbReference>
<dbReference type="STRING" id="100884.GCA_000269565_02862"/>
<evidence type="ECO:0000256" key="1">
    <source>
        <dbReference type="ARBA" id="ARBA00022448"/>
    </source>
</evidence>
<evidence type="ECO:0000256" key="3">
    <source>
        <dbReference type="ARBA" id="ARBA00022679"/>
    </source>
</evidence>
<dbReference type="HOGENOM" id="CLU_152490_0_0_9"/>
<dbReference type="GeneID" id="78230665"/>
<feature type="modified residue" description="Phosphohistidine; by HPr" evidence="5">
    <location>
        <position position="76"/>
    </location>
</feature>
<keyword evidence="3" id="KW-0808">Transferase</keyword>
<dbReference type="PROSITE" id="PS51095">
    <property type="entry name" value="PTS_EIIA_TYPE_3"/>
    <property type="match status" value="1"/>
</dbReference>
<reference evidence="6 7" key="1">
    <citation type="submission" date="2010-12" db="EMBL/GenBank/DDBJ databases">
        <title>The Genome Sequence of Coprobacillus sp. strain 29_1.</title>
        <authorList>
            <consortium name="The Broad Institute Genome Sequencing Platform"/>
            <person name="Earl A."/>
            <person name="Ward D."/>
            <person name="Feldgarden M."/>
            <person name="Gevers D."/>
            <person name="Daigneault M."/>
            <person name="Sibley C.D."/>
            <person name="White A."/>
            <person name="Strauss J."/>
            <person name="Allen-Vercoe E."/>
            <person name="Young S.K."/>
            <person name="Zeng Q."/>
            <person name="Gargeya S."/>
            <person name="Fitzgerald M."/>
            <person name="Haas B."/>
            <person name="Abouelleil A."/>
            <person name="Alvarado L."/>
            <person name="Arachchi H.M."/>
            <person name="Berlin A."/>
            <person name="Brown A."/>
            <person name="Chapman S.B."/>
            <person name="Chen Z."/>
            <person name="Dunbar C."/>
            <person name="Freedman E."/>
            <person name="Gearin G."/>
            <person name="Gellesch M."/>
            <person name="Goldberg J."/>
            <person name="Griggs A."/>
            <person name="Gujja S."/>
            <person name="Heilman E."/>
            <person name="Heiman D."/>
            <person name="Howarth C."/>
            <person name="Larson L."/>
            <person name="Lui A."/>
            <person name="MacDonald P.J.P."/>
            <person name="Mehta T."/>
            <person name="Montmayeur A."/>
            <person name="Murphy C."/>
            <person name="Neiman D."/>
            <person name="Pearson M."/>
            <person name="Priest M."/>
            <person name="Roberts A."/>
            <person name="Saif S."/>
            <person name="Shea T."/>
            <person name="Shenoy N."/>
            <person name="Sisk P."/>
            <person name="Stolte C."/>
            <person name="Sykes S."/>
            <person name="White J."/>
            <person name="Yandava C."/>
            <person name="Nusbaum C."/>
            <person name="Birren B."/>
        </authorList>
    </citation>
    <scope>NUCLEOTIDE SEQUENCE [LARGE SCALE GENOMIC DNA]</scope>
    <source>
        <strain evidence="6 7">29_1</strain>
    </source>
</reference>
<dbReference type="GO" id="GO:0009401">
    <property type="term" value="P:phosphoenolpyruvate-dependent sugar phosphotransferase system"/>
    <property type="evidence" value="ECO:0007669"/>
    <property type="project" value="UniProtKB-KW"/>
</dbReference>
<dbReference type="InterPro" id="IPR036542">
    <property type="entry name" value="PTS_IIA_lac/cel_sf"/>
</dbReference>
<dbReference type="Gene3D" id="1.20.58.80">
    <property type="entry name" value="Phosphotransferase system, lactose/cellobiose-type IIA subunit"/>
    <property type="match status" value="1"/>
</dbReference>
<keyword evidence="2" id="KW-0762">Sugar transport</keyword>